<sequence>MPTRLPLRPIVNQQIQHPCPTFLTGMWLQLLTRPFYLSKILARQMVVTPMLEMNKLEIPCRGWRLASEPYHCGEEWSLPSRSECTPPLEGASYQAHYQRAATIRISWLLNLARRLRQSEFHGS</sequence>
<accession>A0A7J7KZQ2</accession>
<proteinExistence type="predicted"/>
<name>A0A7J7KZQ2_9MAGN</name>
<protein>
    <submittedName>
        <fullName evidence="1">Uncharacterized protein</fullName>
    </submittedName>
</protein>
<evidence type="ECO:0000313" key="2">
    <source>
        <dbReference type="Proteomes" id="UP000541444"/>
    </source>
</evidence>
<organism evidence="1 2">
    <name type="scientific">Kingdonia uniflora</name>
    <dbReference type="NCBI Taxonomy" id="39325"/>
    <lineage>
        <taxon>Eukaryota</taxon>
        <taxon>Viridiplantae</taxon>
        <taxon>Streptophyta</taxon>
        <taxon>Embryophyta</taxon>
        <taxon>Tracheophyta</taxon>
        <taxon>Spermatophyta</taxon>
        <taxon>Magnoliopsida</taxon>
        <taxon>Ranunculales</taxon>
        <taxon>Circaeasteraceae</taxon>
        <taxon>Kingdonia</taxon>
    </lineage>
</organism>
<gene>
    <name evidence="1" type="ORF">GIB67_028638</name>
</gene>
<reference evidence="1 2" key="1">
    <citation type="journal article" date="2020" name="IScience">
        <title>Genome Sequencing of the Endangered Kingdonia uniflora (Circaeasteraceae, Ranunculales) Reveals Potential Mechanisms of Evolutionary Specialization.</title>
        <authorList>
            <person name="Sun Y."/>
            <person name="Deng T."/>
            <person name="Zhang A."/>
            <person name="Moore M.J."/>
            <person name="Landis J.B."/>
            <person name="Lin N."/>
            <person name="Zhang H."/>
            <person name="Zhang X."/>
            <person name="Huang J."/>
            <person name="Zhang X."/>
            <person name="Sun H."/>
            <person name="Wang H."/>
        </authorList>
    </citation>
    <scope>NUCLEOTIDE SEQUENCE [LARGE SCALE GENOMIC DNA]</scope>
    <source>
        <strain evidence="1">TB1705</strain>
        <tissue evidence="1">Leaf</tissue>
    </source>
</reference>
<dbReference type="AlphaFoldDB" id="A0A7J7KZQ2"/>
<dbReference type="Proteomes" id="UP000541444">
    <property type="component" value="Unassembled WGS sequence"/>
</dbReference>
<feature type="non-terminal residue" evidence="1">
    <location>
        <position position="1"/>
    </location>
</feature>
<keyword evidence="2" id="KW-1185">Reference proteome</keyword>
<dbReference type="EMBL" id="JACGCM010002779">
    <property type="protein sequence ID" value="KAF6135782.1"/>
    <property type="molecule type" value="Genomic_DNA"/>
</dbReference>
<evidence type="ECO:0000313" key="1">
    <source>
        <dbReference type="EMBL" id="KAF6135782.1"/>
    </source>
</evidence>
<comment type="caution">
    <text evidence="1">The sequence shown here is derived from an EMBL/GenBank/DDBJ whole genome shotgun (WGS) entry which is preliminary data.</text>
</comment>